<protein>
    <recommendedName>
        <fullName evidence="11">THAP-type domain-containing protein</fullName>
    </recommendedName>
</protein>
<keyword evidence="8 10" id="KW-0238">DNA-binding</keyword>
<dbReference type="GO" id="GO:0008270">
    <property type="term" value="F:zinc ion binding"/>
    <property type="evidence" value="ECO:0007669"/>
    <property type="project" value="UniProtKB-KW"/>
</dbReference>
<comment type="subcellular location">
    <subcellularLocation>
        <location evidence="1">Secreted</location>
    </subcellularLocation>
</comment>
<organism evidence="12 13">
    <name type="scientific">Microctonus hyperodae</name>
    <name type="common">Parasitoid wasp</name>
    <dbReference type="NCBI Taxonomy" id="165561"/>
    <lineage>
        <taxon>Eukaryota</taxon>
        <taxon>Metazoa</taxon>
        <taxon>Ecdysozoa</taxon>
        <taxon>Arthropoda</taxon>
        <taxon>Hexapoda</taxon>
        <taxon>Insecta</taxon>
        <taxon>Pterygota</taxon>
        <taxon>Neoptera</taxon>
        <taxon>Endopterygota</taxon>
        <taxon>Hymenoptera</taxon>
        <taxon>Apocrita</taxon>
        <taxon>Ichneumonoidea</taxon>
        <taxon>Braconidae</taxon>
        <taxon>Euphorinae</taxon>
        <taxon>Microctonus</taxon>
    </lineage>
</organism>
<dbReference type="AlphaFoldDB" id="A0AA39FR31"/>
<keyword evidence="7" id="KW-0862">Zinc</keyword>
<reference evidence="12" key="1">
    <citation type="journal article" date="2023" name="bioRxiv">
        <title>Scaffold-level genome assemblies of two parasitoid biocontrol wasps reveal the parthenogenesis mechanism and an associated novel virus.</title>
        <authorList>
            <person name="Inwood S."/>
            <person name="Skelly J."/>
            <person name="Guhlin J."/>
            <person name="Harrop T."/>
            <person name="Goldson S."/>
            <person name="Dearden P."/>
        </authorList>
    </citation>
    <scope>NUCLEOTIDE SEQUENCE</scope>
    <source>
        <strain evidence="12">Lincoln</strain>
        <tissue evidence="12">Whole body</tissue>
    </source>
</reference>
<dbReference type="Proteomes" id="UP001168972">
    <property type="component" value="Unassembled WGS sequence"/>
</dbReference>
<evidence type="ECO:0000256" key="1">
    <source>
        <dbReference type="ARBA" id="ARBA00004613"/>
    </source>
</evidence>
<dbReference type="GO" id="GO:0005576">
    <property type="term" value="C:extracellular region"/>
    <property type="evidence" value="ECO:0007669"/>
    <property type="project" value="UniProtKB-SubCell"/>
</dbReference>
<dbReference type="GO" id="GO:0003677">
    <property type="term" value="F:DNA binding"/>
    <property type="evidence" value="ECO:0007669"/>
    <property type="project" value="UniProtKB-UniRule"/>
</dbReference>
<feature type="non-terminal residue" evidence="12">
    <location>
        <position position="1"/>
    </location>
</feature>
<evidence type="ECO:0000313" key="12">
    <source>
        <dbReference type="EMBL" id="KAK0174270.1"/>
    </source>
</evidence>
<evidence type="ECO:0000256" key="5">
    <source>
        <dbReference type="ARBA" id="ARBA00022729"/>
    </source>
</evidence>
<keyword evidence="5" id="KW-0732">Signal</keyword>
<dbReference type="InterPro" id="IPR006612">
    <property type="entry name" value="THAP_Znf"/>
</dbReference>
<keyword evidence="13" id="KW-1185">Reference proteome</keyword>
<comment type="caution">
    <text evidence="12">The sequence shown here is derived from an EMBL/GenBank/DDBJ whole genome shotgun (WGS) entry which is preliminary data.</text>
</comment>
<evidence type="ECO:0000256" key="3">
    <source>
        <dbReference type="ARBA" id="ARBA00022525"/>
    </source>
</evidence>
<gene>
    <name evidence="12" type="ORF">PV327_011048</name>
</gene>
<dbReference type="EMBL" id="JAQQBR010000050">
    <property type="protein sequence ID" value="KAK0174270.1"/>
    <property type="molecule type" value="Genomic_DNA"/>
</dbReference>
<evidence type="ECO:0000256" key="10">
    <source>
        <dbReference type="PROSITE-ProRule" id="PRU00309"/>
    </source>
</evidence>
<dbReference type="Pfam" id="PF05485">
    <property type="entry name" value="THAP"/>
    <property type="match status" value="1"/>
</dbReference>
<evidence type="ECO:0000259" key="11">
    <source>
        <dbReference type="PROSITE" id="PS50950"/>
    </source>
</evidence>
<evidence type="ECO:0000256" key="8">
    <source>
        <dbReference type="ARBA" id="ARBA00023125"/>
    </source>
</evidence>
<evidence type="ECO:0000256" key="6">
    <source>
        <dbReference type="ARBA" id="ARBA00022771"/>
    </source>
</evidence>
<feature type="domain" description="THAP-type" evidence="11">
    <location>
        <begin position="124"/>
        <end position="213"/>
    </location>
</feature>
<sequence length="334" mass="38051">IDECRRLWIVDVGRTAGVRVCPMKIMIFDLFTDQLVHKYEIPHTQAFGMASLVTPIVEVGETCLQSVLYIADVAEYGLVVYDLEADRSWRLNNTQGNAFGPDPDAMNITIANESFDLTDGTLGMSLSPPAFFKESRSRRTALHLLRAKNSSDQFYRFLRAKHKLIQREKWIDAVKQQNADWQPKENDLICIAHFIGNKKGEEVLSPSYTPTEFSKTPVVNEKSIISRHNSILKHRLVDKQFIVAIKVKRSFLSRVPQCLSDQENMNVDDHRQTVNYVDKTQDQECQANTIVDCNEFDKKRFNNQSCGTLPKSFENVAVGTDSPTEIQSADQIIF</sequence>
<evidence type="ECO:0000256" key="4">
    <source>
        <dbReference type="ARBA" id="ARBA00022723"/>
    </source>
</evidence>
<dbReference type="PANTHER" id="PTHR10009:SF7">
    <property type="entry name" value="GH10609P-RELATED"/>
    <property type="match status" value="1"/>
</dbReference>
<dbReference type="PROSITE" id="PS50950">
    <property type="entry name" value="ZF_THAP"/>
    <property type="match status" value="1"/>
</dbReference>
<evidence type="ECO:0000256" key="2">
    <source>
        <dbReference type="ARBA" id="ARBA00009127"/>
    </source>
</evidence>
<reference evidence="12" key="2">
    <citation type="submission" date="2023-03" db="EMBL/GenBank/DDBJ databases">
        <authorList>
            <person name="Inwood S.N."/>
            <person name="Skelly J.G."/>
            <person name="Guhlin J."/>
            <person name="Harrop T.W.R."/>
            <person name="Goldson S.G."/>
            <person name="Dearden P.K."/>
        </authorList>
    </citation>
    <scope>NUCLEOTIDE SEQUENCE</scope>
    <source>
        <strain evidence="12">Lincoln</strain>
        <tissue evidence="12">Whole body</tissue>
    </source>
</reference>
<evidence type="ECO:0000256" key="9">
    <source>
        <dbReference type="ARBA" id="ARBA00023180"/>
    </source>
</evidence>
<keyword evidence="3" id="KW-0964">Secreted</keyword>
<dbReference type="InterPro" id="IPR017996">
    <property type="entry name" value="MRJP/yellow-related"/>
</dbReference>
<keyword evidence="4" id="KW-0479">Metal-binding</keyword>
<keyword evidence="9" id="KW-0325">Glycoprotein</keyword>
<comment type="similarity">
    <text evidence="2">Belongs to the major royal jelly protein family.</text>
</comment>
<keyword evidence="6 10" id="KW-0863">Zinc-finger</keyword>
<dbReference type="Gene3D" id="2.120.10.30">
    <property type="entry name" value="TolB, C-terminal domain"/>
    <property type="match status" value="1"/>
</dbReference>
<dbReference type="InterPro" id="IPR011042">
    <property type="entry name" value="6-blade_b-propeller_TolB-like"/>
</dbReference>
<proteinExistence type="inferred from homology"/>
<accession>A0AA39FR31</accession>
<name>A0AA39FR31_MICHY</name>
<dbReference type="Pfam" id="PF03022">
    <property type="entry name" value="MRJP"/>
    <property type="match status" value="1"/>
</dbReference>
<evidence type="ECO:0000313" key="13">
    <source>
        <dbReference type="Proteomes" id="UP001168972"/>
    </source>
</evidence>
<evidence type="ECO:0000256" key="7">
    <source>
        <dbReference type="ARBA" id="ARBA00022833"/>
    </source>
</evidence>
<dbReference type="PANTHER" id="PTHR10009">
    <property type="entry name" value="PROTEIN YELLOW-RELATED"/>
    <property type="match status" value="1"/>
</dbReference>